<name>A0A833YTP3_9CHIR</name>
<feature type="domain" description="KRAB" evidence="1">
    <location>
        <begin position="8"/>
        <end position="79"/>
    </location>
</feature>
<dbReference type="Proteomes" id="UP000664940">
    <property type="component" value="Unassembled WGS sequence"/>
</dbReference>
<dbReference type="PANTHER" id="PTHR23232">
    <property type="entry name" value="KRAB DOMAIN C2H2 ZINC FINGER"/>
    <property type="match status" value="1"/>
</dbReference>
<dbReference type="SUPFAM" id="SSF109640">
    <property type="entry name" value="KRAB domain (Kruppel-associated box)"/>
    <property type="match status" value="1"/>
</dbReference>
<organism evidence="2 3">
    <name type="scientific">Phyllostomus discolor</name>
    <name type="common">pale spear-nosed bat</name>
    <dbReference type="NCBI Taxonomy" id="89673"/>
    <lineage>
        <taxon>Eukaryota</taxon>
        <taxon>Metazoa</taxon>
        <taxon>Chordata</taxon>
        <taxon>Craniata</taxon>
        <taxon>Vertebrata</taxon>
        <taxon>Euteleostomi</taxon>
        <taxon>Mammalia</taxon>
        <taxon>Eutheria</taxon>
        <taxon>Laurasiatheria</taxon>
        <taxon>Chiroptera</taxon>
        <taxon>Yangochiroptera</taxon>
        <taxon>Phyllostomidae</taxon>
        <taxon>Phyllostominae</taxon>
        <taxon>Phyllostomus</taxon>
    </lineage>
</organism>
<accession>A0A833YTP3</accession>
<dbReference type="InterPro" id="IPR001909">
    <property type="entry name" value="KRAB"/>
</dbReference>
<evidence type="ECO:0000313" key="2">
    <source>
        <dbReference type="EMBL" id="KAF6080243.1"/>
    </source>
</evidence>
<dbReference type="EMBL" id="JABVXQ010000014">
    <property type="protein sequence ID" value="KAF6080243.1"/>
    <property type="molecule type" value="Genomic_DNA"/>
</dbReference>
<gene>
    <name evidence="2" type="ORF">HJG60_020889</name>
</gene>
<dbReference type="InterPro" id="IPR050169">
    <property type="entry name" value="Krueppel_C2H2_ZnF"/>
</dbReference>
<dbReference type="AlphaFoldDB" id="A0A833YTP3"/>
<evidence type="ECO:0000313" key="3">
    <source>
        <dbReference type="Proteomes" id="UP000664940"/>
    </source>
</evidence>
<comment type="caution">
    <text evidence="2">The sequence shown here is derived from an EMBL/GenBank/DDBJ whole genome shotgun (WGS) entry which is preliminary data.</text>
</comment>
<dbReference type="Pfam" id="PF01352">
    <property type="entry name" value="KRAB"/>
    <property type="match status" value="1"/>
</dbReference>
<protein>
    <submittedName>
        <fullName evidence="2">Zinc finger protein 595</fullName>
    </submittedName>
</protein>
<evidence type="ECO:0000259" key="1">
    <source>
        <dbReference type="PROSITE" id="PS50805"/>
    </source>
</evidence>
<dbReference type="PROSITE" id="PS50805">
    <property type="entry name" value="KRAB"/>
    <property type="match status" value="1"/>
</dbReference>
<sequence length="135" mass="15510">MATSQGLLTFKDVSVDFSWEEWECLDPGQQKLYLDVMLENYSNLVSLGLFVSKPVLVTFLEQMKECWIINREKMVSAPPAVPSEDNQALLRKPRIEDFFSKVILVGFTHVLFRRRLRTLECTMCEETLNGDALCG</sequence>
<proteinExistence type="predicted"/>
<dbReference type="PANTHER" id="PTHR23232:SF158">
    <property type="entry name" value="KRAB DOMAIN-CONTAINING PROTEIN 5"/>
    <property type="match status" value="1"/>
</dbReference>
<dbReference type="CDD" id="cd07765">
    <property type="entry name" value="KRAB_A-box"/>
    <property type="match status" value="1"/>
</dbReference>
<reference evidence="2 3" key="1">
    <citation type="journal article" date="2020" name="Nature">
        <title>Six reference-quality genomes reveal evolution of bat adaptations.</title>
        <authorList>
            <person name="Jebb D."/>
            <person name="Huang Z."/>
            <person name="Pippel M."/>
            <person name="Hughes G.M."/>
            <person name="Lavrichenko K."/>
            <person name="Devanna P."/>
            <person name="Winkler S."/>
            <person name="Jermiin L.S."/>
            <person name="Skirmuntt E.C."/>
            <person name="Katzourakis A."/>
            <person name="Burkitt-Gray L."/>
            <person name="Ray D.A."/>
            <person name="Sullivan K.A.M."/>
            <person name="Roscito J.G."/>
            <person name="Kirilenko B.M."/>
            <person name="Davalos L.M."/>
            <person name="Corthals A.P."/>
            <person name="Power M.L."/>
            <person name="Jones G."/>
            <person name="Ransome R.D."/>
            <person name="Dechmann D.K.N."/>
            <person name="Locatelli A.G."/>
            <person name="Puechmaille S.J."/>
            <person name="Fedrigo O."/>
            <person name="Jarvis E.D."/>
            <person name="Hiller M."/>
            <person name="Vernes S.C."/>
            <person name="Myers E.W."/>
            <person name="Teeling E.C."/>
        </authorList>
    </citation>
    <scope>NUCLEOTIDE SEQUENCE [LARGE SCALE GENOMIC DNA]</scope>
    <source>
        <strain evidence="2">Bat1K_MPI-CBG_1</strain>
    </source>
</reference>
<dbReference type="InterPro" id="IPR036051">
    <property type="entry name" value="KRAB_dom_sf"/>
</dbReference>
<dbReference type="SMART" id="SM00349">
    <property type="entry name" value="KRAB"/>
    <property type="match status" value="1"/>
</dbReference>
<dbReference type="GO" id="GO:0006355">
    <property type="term" value="P:regulation of DNA-templated transcription"/>
    <property type="evidence" value="ECO:0007669"/>
    <property type="project" value="InterPro"/>
</dbReference>
<dbReference type="Gene3D" id="6.10.140.140">
    <property type="match status" value="1"/>
</dbReference>